<reference evidence="1 2" key="1">
    <citation type="submission" date="2018-08" db="EMBL/GenBank/DDBJ databases">
        <title>Genomic Encyclopedia of Type Strains, Phase III (KMG-III): the genomes of soil and plant-associated and newly described type strains.</title>
        <authorList>
            <person name="Whitman W."/>
        </authorList>
    </citation>
    <scope>NUCLEOTIDE SEQUENCE [LARGE SCALE GENOMIC DNA]</scope>
    <source>
        <strain evidence="1 2">CECT 7375</strain>
    </source>
</reference>
<comment type="caution">
    <text evidence="1">The sequence shown here is derived from an EMBL/GenBank/DDBJ whole genome shotgun (WGS) entry which is preliminary data.</text>
</comment>
<dbReference type="InterPro" id="IPR027396">
    <property type="entry name" value="DsrEFH-like"/>
</dbReference>
<keyword evidence="2" id="KW-1185">Reference proteome</keyword>
<gene>
    <name evidence="1" type="ORF">DFP81_101315</name>
</gene>
<name>A0A3E0DT63_9GAMM</name>
<dbReference type="OrthoDB" id="9789418at2"/>
<sequence>MNNTLIHLSSSPFSSLSCKEGLDLALVLATFEQPVDLCLSGAAIALLYSGQNPNQTDGKHLYKLLDGLTFYDIENVYVEANNGLIRESDIWPNYQALDTPSWHALFSQYQHVFRF</sequence>
<evidence type="ECO:0000313" key="1">
    <source>
        <dbReference type="EMBL" id="REG86747.1"/>
    </source>
</evidence>
<proteinExistence type="predicted"/>
<dbReference type="Gene3D" id="3.40.1260.10">
    <property type="entry name" value="DsrEFH-like"/>
    <property type="match status" value="1"/>
</dbReference>
<protein>
    <submittedName>
        <fullName evidence="1">tRNA 2-thiouridine synthesizing protein C</fullName>
    </submittedName>
</protein>
<accession>A0A3E0DT63</accession>
<dbReference type="SUPFAM" id="SSF75169">
    <property type="entry name" value="DsrEFH-like"/>
    <property type="match status" value="1"/>
</dbReference>
<organism evidence="1 2">
    <name type="scientific">Marinomonas pollencensis</name>
    <dbReference type="NCBI Taxonomy" id="491954"/>
    <lineage>
        <taxon>Bacteria</taxon>
        <taxon>Pseudomonadati</taxon>
        <taxon>Pseudomonadota</taxon>
        <taxon>Gammaproteobacteria</taxon>
        <taxon>Oceanospirillales</taxon>
        <taxon>Oceanospirillaceae</taxon>
        <taxon>Marinomonas</taxon>
    </lineage>
</organism>
<dbReference type="RefSeq" id="WP_115895993.1">
    <property type="nucleotide sequence ID" value="NZ_QUNG01000001.1"/>
</dbReference>
<dbReference type="AlphaFoldDB" id="A0A3E0DT63"/>
<evidence type="ECO:0000313" key="2">
    <source>
        <dbReference type="Proteomes" id="UP000256542"/>
    </source>
</evidence>
<dbReference type="Proteomes" id="UP000256542">
    <property type="component" value="Unassembled WGS sequence"/>
</dbReference>
<dbReference type="EMBL" id="QUNG01000001">
    <property type="protein sequence ID" value="REG86747.1"/>
    <property type="molecule type" value="Genomic_DNA"/>
</dbReference>
<dbReference type="InterPro" id="IPR003787">
    <property type="entry name" value="Sulphur_relay_DsrE/F-like"/>
</dbReference>
<dbReference type="Pfam" id="PF02635">
    <property type="entry name" value="DsrE"/>
    <property type="match status" value="1"/>
</dbReference>